<protein>
    <recommendedName>
        <fullName evidence="4">Flp/Fap pilin component</fullName>
    </recommendedName>
</protein>
<feature type="transmembrane region" description="Helical" evidence="1">
    <location>
        <begin position="20"/>
        <end position="38"/>
    </location>
</feature>
<sequence>MERFVKKFWTEEDGNTTIDWMVLTAGLVLLGAAVMATVGQPVQSLAEDTSAVVEEIGPNTGV</sequence>
<evidence type="ECO:0008006" key="4">
    <source>
        <dbReference type="Google" id="ProtNLM"/>
    </source>
</evidence>
<gene>
    <name evidence="2" type="ORF">OCA8868_01010</name>
</gene>
<reference evidence="3" key="1">
    <citation type="submission" date="2017-05" db="EMBL/GenBank/DDBJ databases">
        <authorList>
            <person name="Rodrigo-Torres L."/>
            <person name="Arahal R. D."/>
            <person name="Lucena T."/>
        </authorList>
    </citation>
    <scope>NUCLEOTIDE SEQUENCE [LARGE SCALE GENOMIC DNA]</scope>
    <source>
        <strain evidence="3">CECT 8868</strain>
    </source>
</reference>
<dbReference type="EMBL" id="FXYD01000001">
    <property type="protein sequence ID" value="SMX33732.1"/>
    <property type="molecule type" value="Genomic_DNA"/>
</dbReference>
<evidence type="ECO:0000313" key="2">
    <source>
        <dbReference type="EMBL" id="SMX33732.1"/>
    </source>
</evidence>
<keyword evidence="3" id="KW-1185">Reference proteome</keyword>
<evidence type="ECO:0000256" key="1">
    <source>
        <dbReference type="SAM" id="Phobius"/>
    </source>
</evidence>
<proteinExistence type="predicted"/>
<dbReference type="Proteomes" id="UP000203464">
    <property type="component" value="Unassembled WGS sequence"/>
</dbReference>
<keyword evidence="1" id="KW-0812">Transmembrane</keyword>
<evidence type="ECO:0000313" key="3">
    <source>
        <dbReference type="Proteomes" id="UP000203464"/>
    </source>
</evidence>
<dbReference type="RefSeq" id="WP_093995394.1">
    <property type="nucleotide sequence ID" value="NZ_FXYD01000001.1"/>
</dbReference>
<keyword evidence="1" id="KW-1133">Transmembrane helix</keyword>
<dbReference type="AlphaFoldDB" id="A0A238JV91"/>
<organism evidence="2 3">
    <name type="scientific">Octadecabacter ascidiaceicola</name>
    <dbReference type="NCBI Taxonomy" id="1655543"/>
    <lineage>
        <taxon>Bacteria</taxon>
        <taxon>Pseudomonadati</taxon>
        <taxon>Pseudomonadota</taxon>
        <taxon>Alphaproteobacteria</taxon>
        <taxon>Rhodobacterales</taxon>
        <taxon>Roseobacteraceae</taxon>
        <taxon>Octadecabacter</taxon>
    </lineage>
</organism>
<name>A0A238JV91_9RHOB</name>
<accession>A0A238JV91</accession>
<keyword evidence="1" id="KW-0472">Membrane</keyword>